<proteinExistence type="predicted"/>
<feature type="compositionally biased region" description="Low complexity" evidence="1">
    <location>
        <begin position="88"/>
        <end position="137"/>
    </location>
</feature>
<organism evidence="2 3">
    <name type="scientific">Setaria viridis</name>
    <name type="common">Green bristlegrass</name>
    <name type="synonym">Setaria italica subsp. viridis</name>
    <dbReference type="NCBI Taxonomy" id="4556"/>
    <lineage>
        <taxon>Eukaryota</taxon>
        <taxon>Viridiplantae</taxon>
        <taxon>Streptophyta</taxon>
        <taxon>Embryophyta</taxon>
        <taxon>Tracheophyta</taxon>
        <taxon>Spermatophyta</taxon>
        <taxon>Magnoliopsida</taxon>
        <taxon>Liliopsida</taxon>
        <taxon>Poales</taxon>
        <taxon>Poaceae</taxon>
        <taxon>PACMAD clade</taxon>
        <taxon>Panicoideae</taxon>
        <taxon>Panicodae</taxon>
        <taxon>Paniceae</taxon>
        <taxon>Cenchrinae</taxon>
        <taxon>Setaria</taxon>
    </lineage>
</organism>
<accession>A0A4U6UR19</accession>
<gene>
    <name evidence="2" type="ORF">SEVIR_5G297901v2</name>
</gene>
<dbReference type="Proteomes" id="UP000298652">
    <property type="component" value="Chromosome 5"/>
</dbReference>
<sequence length="147" mass="15016">MARSTQSGGKPHLPLLPAINSKIFPLPHEQPNRTAAQASLNSSMEQTQSEAKRARPSPSPPSNAAEPEEDRLSALDNAILARLPLRDAAATTSSHAAGPASSPRSPAFASAAAPSTAATTVTTTTARTTTAGSTGRPRCPPSISEPS</sequence>
<feature type="compositionally biased region" description="Polar residues" evidence="1">
    <location>
        <begin position="32"/>
        <end position="48"/>
    </location>
</feature>
<dbReference type="Gramene" id="TKW16409">
    <property type="protein sequence ID" value="TKW16409"/>
    <property type="gene ID" value="SEVIR_5G297901v2"/>
</dbReference>
<dbReference type="AlphaFoldDB" id="A0A4U6UR19"/>
<feature type="region of interest" description="Disordered" evidence="1">
    <location>
        <begin position="1"/>
        <end position="147"/>
    </location>
</feature>
<name>A0A4U6UR19_SETVI</name>
<keyword evidence="3" id="KW-1185">Reference proteome</keyword>
<reference evidence="2" key="1">
    <citation type="submission" date="2019-03" db="EMBL/GenBank/DDBJ databases">
        <title>WGS assembly of Setaria viridis.</title>
        <authorList>
            <person name="Huang P."/>
            <person name="Jenkins J."/>
            <person name="Grimwood J."/>
            <person name="Barry K."/>
            <person name="Healey A."/>
            <person name="Mamidi S."/>
            <person name="Sreedasyam A."/>
            <person name="Shu S."/>
            <person name="Feldman M."/>
            <person name="Wu J."/>
            <person name="Yu Y."/>
            <person name="Chen C."/>
            <person name="Johnson J."/>
            <person name="Rokhsar D."/>
            <person name="Baxter I."/>
            <person name="Schmutz J."/>
            <person name="Brutnell T."/>
            <person name="Kellogg E."/>
        </authorList>
    </citation>
    <scope>NUCLEOTIDE SEQUENCE [LARGE SCALE GENOMIC DNA]</scope>
</reference>
<dbReference type="EMBL" id="CM016556">
    <property type="protein sequence ID" value="TKW16409.1"/>
    <property type="molecule type" value="Genomic_DNA"/>
</dbReference>
<evidence type="ECO:0000256" key="1">
    <source>
        <dbReference type="SAM" id="MobiDB-lite"/>
    </source>
</evidence>
<protein>
    <submittedName>
        <fullName evidence="2">Uncharacterized protein</fullName>
    </submittedName>
</protein>
<evidence type="ECO:0000313" key="2">
    <source>
        <dbReference type="EMBL" id="TKW16409.1"/>
    </source>
</evidence>
<evidence type="ECO:0000313" key="3">
    <source>
        <dbReference type="Proteomes" id="UP000298652"/>
    </source>
</evidence>